<dbReference type="GO" id="GO:0061665">
    <property type="term" value="F:SUMO ligase activity"/>
    <property type="evidence" value="ECO:0007669"/>
    <property type="project" value="TreeGrafter"/>
</dbReference>
<dbReference type="STRING" id="669874.A0A1E4TZE2"/>
<dbReference type="InterPro" id="IPR003613">
    <property type="entry name" value="Ubox_domain"/>
</dbReference>
<reference evidence="14" key="1">
    <citation type="submission" date="2016-05" db="EMBL/GenBank/DDBJ databases">
        <title>Comparative genomics of biotechnologically important yeasts.</title>
        <authorList>
            <consortium name="DOE Joint Genome Institute"/>
            <person name="Riley R."/>
            <person name="Haridas S."/>
            <person name="Wolfe K.H."/>
            <person name="Lopes M.R."/>
            <person name="Hittinger C.T."/>
            <person name="Goker M."/>
            <person name="Salamov A."/>
            <person name="Wisecaver J."/>
            <person name="Long T.M."/>
            <person name="Aerts A.L."/>
            <person name="Barry K."/>
            <person name="Choi C."/>
            <person name="Clum A."/>
            <person name="Coughlan A.Y."/>
            <person name="Deshpande S."/>
            <person name="Douglass A.P."/>
            <person name="Hanson S.J."/>
            <person name="Klenk H.-P."/>
            <person name="Labutti K."/>
            <person name="Lapidus A."/>
            <person name="Lindquist E."/>
            <person name="Lipzen A."/>
            <person name="Meier-Kolthoff J.P."/>
            <person name="Ohm R.A."/>
            <person name="Otillar R.P."/>
            <person name="Pangilinan J."/>
            <person name="Peng Y."/>
            <person name="Rokas A."/>
            <person name="Rosa C.A."/>
            <person name="Scheuner C."/>
            <person name="Sibirny A.A."/>
            <person name="Slot J.C."/>
            <person name="Stielow J.B."/>
            <person name="Sun H."/>
            <person name="Kurtzman C.P."/>
            <person name="Blackwell M."/>
            <person name="Grigoriev I.V."/>
            <person name="Jeffries T.W."/>
        </authorList>
    </citation>
    <scope>NUCLEOTIDE SEQUENCE [LARGE SCALE GENOMIC DNA]</scope>
    <source>
        <strain evidence="14">NRRL Y-2460</strain>
    </source>
</reference>
<evidence type="ECO:0000256" key="5">
    <source>
        <dbReference type="ARBA" id="ARBA00022723"/>
    </source>
</evidence>
<evidence type="ECO:0008006" key="15">
    <source>
        <dbReference type="Google" id="ProtNLM"/>
    </source>
</evidence>
<keyword evidence="8" id="KW-0862">Zinc</keyword>
<organism evidence="13 14">
    <name type="scientific">Pachysolen tannophilus NRRL Y-2460</name>
    <dbReference type="NCBI Taxonomy" id="669874"/>
    <lineage>
        <taxon>Eukaryota</taxon>
        <taxon>Fungi</taxon>
        <taxon>Dikarya</taxon>
        <taxon>Ascomycota</taxon>
        <taxon>Saccharomycotina</taxon>
        <taxon>Pichiomycetes</taxon>
        <taxon>Pachysolenaceae</taxon>
        <taxon>Pachysolen</taxon>
    </lineage>
</organism>
<keyword evidence="14" id="KW-1185">Reference proteome</keyword>
<evidence type="ECO:0000256" key="7">
    <source>
        <dbReference type="ARBA" id="ARBA00022786"/>
    </source>
</evidence>
<name>A0A1E4TZE2_PACTA</name>
<comment type="similarity">
    <text evidence="3">Belongs to the NSE2 family.</text>
</comment>
<dbReference type="GO" id="GO:0004842">
    <property type="term" value="F:ubiquitin-protein transferase activity"/>
    <property type="evidence" value="ECO:0007669"/>
    <property type="project" value="InterPro"/>
</dbReference>
<feature type="domain" description="SP-RING-type" evidence="11">
    <location>
        <begin position="206"/>
        <end position="270"/>
    </location>
</feature>
<evidence type="ECO:0000256" key="4">
    <source>
        <dbReference type="ARBA" id="ARBA00022679"/>
    </source>
</evidence>
<dbReference type="SUPFAM" id="SSF57850">
    <property type="entry name" value="RING/U-box"/>
    <property type="match status" value="1"/>
</dbReference>
<evidence type="ECO:0000256" key="2">
    <source>
        <dbReference type="ARBA" id="ARBA00004718"/>
    </source>
</evidence>
<dbReference type="GO" id="GO:0030915">
    <property type="term" value="C:Smc5-Smc6 complex"/>
    <property type="evidence" value="ECO:0007669"/>
    <property type="project" value="InterPro"/>
</dbReference>
<evidence type="ECO:0000259" key="11">
    <source>
        <dbReference type="PROSITE" id="PS51044"/>
    </source>
</evidence>
<dbReference type="OrthoDB" id="756301at2759"/>
<dbReference type="GO" id="GO:0008270">
    <property type="term" value="F:zinc ion binding"/>
    <property type="evidence" value="ECO:0007669"/>
    <property type="project" value="UniProtKB-KW"/>
</dbReference>
<dbReference type="InterPro" id="IPR013083">
    <property type="entry name" value="Znf_RING/FYVE/PHD"/>
</dbReference>
<dbReference type="EMBL" id="KV454012">
    <property type="protein sequence ID" value="ODV97115.1"/>
    <property type="molecule type" value="Genomic_DNA"/>
</dbReference>
<keyword evidence="9" id="KW-0539">Nucleus</keyword>
<feature type="non-terminal residue" evidence="13">
    <location>
        <position position="270"/>
    </location>
</feature>
<dbReference type="PROSITE" id="PS51044">
    <property type="entry name" value="ZF_SP_RING"/>
    <property type="match status" value="1"/>
</dbReference>
<dbReference type="Pfam" id="PF11789">
    <property type="entry name" value="zf-Nse"/>
    <property type="match status" value="1"/>
</dbReference>
<proteinExistence type="inferred from homology"/>
<evidence type="ECO:0000313" key="13">
    <source>
        <dbReference type="EMBL" id="ODV97115.1"/>
    </source>
</evidence>
<evidence type="ECO:0000256" key="6">
    <source>
        <dbReference type="ARBA" id="ARBA00022771"/>
    </source>
</evidence>
<dbReference type="GO" id="GO:0000724">
    <property type="term" value="P:double-strand break repair via homologous recombination"/>
    <property type="evidence" value="ECO:0007669"/>
    <property type="project" value="InterPro"/>
</dbReference>
<dbReference type="Gene3D" id="1.20.120.1010">
    <property type="match status" value="1"/>
</dbReference>
<evidence type="ECO:0000256" key="10">
    <source>
        <dbReference type="PROSITE-ProRule" id="PRU00452"/>
    </source>
</evidence>
<gene>
    <name evidence="13" type="ORF">PACTADRAFT_48871</name>
</gene>
<dbReference type="PROSITE" id="PS51698">
    <property type="entry name" value="U_BOX"/>
    <property type="match status" value="1"/>
</dbReference>
<evidence type="ECO:0000259" key="12">
    <source>
        <dbReference type="PROSITE" id="PS51698"/>
    </source>
</evidence>
<dbReference type="GO" id="GO:0016567">
    <property type="term" value="P:protein ubiquitination"/>
    <property type="evidence" value="ECO:0007669"/>
    <property type="project" value="InterPro"/>
</dbReference>
<keyword evidence="7" id="KW-0833">Ubl conjugation pathway</keyword>
<keyword evidence="4" id="KW-0808">Transferase</keyword>
<dbReference type="AlphaFoldDB" id="A0A1E4TZE2"/>
<evidence type="ECO:0000256" key="9">
    <source>
        <dbReference type="ARBA" id="ARBA00023242"/>
    </source>
</evidence>
<comment type="subcellular location">
    <subcellularLocation>
        <location evidence="1">Nucleus</location>
    </subcellularLocation>
</comment>
<keyword evidence="6 10" id="KW-0863">Zinc-finger</keyword>
<dbReference type="PANTHER" id="PTHR21330">
    <property type="entry name" value="E3 SUMO-PROTEIN LIGASE NSE2"/>
    <property type="match status" value="1"/>
</dbReference>
<sequence>MSESDVGIGTGADVEVQDGSLIDLPKYYPLHKKLIQEMNNIKAVDFSPLLTFAESEIDSSLNRYIDSTLELNEGEDDFEDNLKKKLLLKDEVIINGTNTYELLSKIIMDDEALREALRATKGEINNRFRNEEPLSFETLKLYQDYSSNDIPMEIVDLLNEKNIQSQQKNLSSAKFKKFHNRLQVYIDPFAVVTDNGNNNDNDNDDNDEDVEIAGGSVELTCPISKQIMENPVITECGHTFEQTSLRQYKNEASQADKDRCPVCGQKMKNI</sequence>
<protein>
    <recommendedName>
        <fullName evidence="15">SP-RING-type domain-containing protein</fullName>
    </recommendedName>
</protein>
<feature type="domain" description="U-box" evidence="12">
    <location>
        <begin position="214"/>
        <end position="270"/>
    </location>
</feature>
<comment type="pathway">
    <text evidence="2">Protein modification; protein sumoylation.</text>
</comment>
<accession>A0A1E4TZE2</accession>
<dbReference type="InterPro" id="IPR026846">
    <property type="entry name" value="Nse2(Mms21)"/>
</dbReference>
<dbReference type="InterPro" id="IPR004181">
    <property type="entry name" value="Znf_MIZ"/>
</dbReference>
<dbReference type="PANTHER" id="PTHR21330:SF1">
    <property type="entry name" value="E3 SUMO-PROTEIN LIGASE NSE2"/>
    <property type="match status" value="1"/>
</dbReference>
<evidence type="ECO:0000256" key="3">
    <source>
        <dbReference type="ARBA" id="ARBA00008212"/>
    </source>
</evidence>
<dbReference type="GO" id="GO:0005634">
    <property type="term" value="C:nucleus"/>
    <property type="evidence" value="ECO:0007669"/>
    <property type="project" value="UniProtKB-SubCell"/>
</dbReference>
<evidence type="ECO:0000256" key="1">
    <source>
        <dbReference type="ARBA" id="ARBA00004123"/>
    </source>
</evidence>
<dbReference type="Gene3D" id="3.30.40.10">
    <property type="entry name" value="Zinc/RING finger domain, C3HC4 (zinc finger)"/>
    <property type="match status" value="1"/>
</dbReference>
<evidence type="ECO:0000313" key="14">
    <source>
        <dbReference type="Proteomes" id="UP000094236"/>
    </source>
</evidence>
<keyword evidence="5" id="KW-0479">Metal-binding</keyword>
<dbReference type="Proteomes" id="UP000094236">
    <property type="component" value="Unassembled WGS sequence"/>
</dbReference>
<dbReference type="GO" id="GO:0016925">
    <property type="term" value="P:protein sumoylation"/>
    <property type="evidence" value="ECO:0007669"/>
    <property type="project" value="TreeGrafter"/>
</dbReference>
<evidence type="ECO:0000256" key="8">
    <source>
        <dbReference type="ARBA" id="ARBA00022833"/>
    </source>
</evidence>